<gene>
    <name evidence="1" type="ORF">ETD83_07705</name>
</gene>
<dbReference type="AlphaFoldDB" id="A0A5C4JG90"/>
<dbReference type="Proteomes" id="UP000309174">
    <property type="component" value="Unassembled WGS sequence"/>
</dbReference>
<protein>
    <recommendedName>
        <fullName evidence="3">Transposase</fullName>
    </recommendedName>
</protein>
<organism evidence="1 2">
    <name type="scientific">Actinomadura soli</name>
    <dbReference type="NCBI Taxonomy" id="2508997"/>
    <lineage>
        <taxon>Bacteria</taxon>
        <taxon>Bacillati</taxon>
        <taxon>Actinomycetota</taxon>
        <taxon>Actinomycetes</taxon>
        <taxon>Streptosporangiales</taxon>
        <taxon>Thermomonosporaceae</taxon>
        <taxon>Actinomadura</taxon>
    </lineage>
</organism>
<comment type="caution">
    <text evidence="1">The sequence shown here is derived from an EMBL/GenBank/DDBJ whole genome shotgun (WGS) entry which is preliminary data.</text>
</comment>
<dbReference type="RefSeq" id="WP_138644365.1">
    <property type="nucleotide sequence ID" value="NZ_VCKW01000027.1"/>
</dbReference>
<evidence type="ECO:0000313" key="2">
    <source>
        <dbReference type="Proteomes" id="UP000309174"/>
    </source>
</evidence>
<evidence type="ECO:0008006" key="3">
    <source>
        <dbReference type="Google" id="ProtNLM"/>
    </source>
</evidence>
<sequence>MTDTHGSDQLVVNDHAASFAFRYPADACLRRTFTEQIDGLTERFARRTPQLRRVFERLMLVLAGRPAARLPKYLAIPVSSNTLLRLLRRRPQQPRARAPRVLGVDDFATRKGHVYATILLDLETPLAAWLREHPGPEMVCRDRGGAYAEAVRAAAPNAQDAQRDLST</sequence>
<dbReference type="OrthoDB" id="3238779at2"/>
<dbReference type="PANTHER" id="PTHR33498:SF1">
    <property type="entry name" value="TRANSPOSASE FOR INSERTION SEQUENCE ELEMENT IS1557"/>
    <property type="match status" value="1"/>
</dbReference>
<dbReference type="PANTHER" id="PTHR33498">
    <property type="entry name" value="TRANSPOSASE FOR INSERTION SEQUENCE ELEMENT IS1557"/>
    <property type="match status" value="1"/>
</dbReference>
<name>A0A5C4JG90_9ACTN</name>
<accession>A0A5C4JG90</accession>
<dbReference type="InterPro" id="IPR047951">
    <property type="entry name" value="Transpos_ISL3"/>
</dbReference>
<evidence type="ECO:0000313" key="1">
    <source>
        <dbReference type="EMBL" id="TMR04924.1"/>
    </source>
</evidence>
<dbReference type="EMBL" id="VCKW01000027">
    <property type="protein sequence ID" value="TMR04924.1"/>
    <property type="molecule type" value="Genomic_DNA"/>
</dbReference>
<reference evidence="1 2" key="1">
    <citation type="submission" date="2019-05" db="EMBL/GenBank/DDBJ databases">
        <title>Draft genome sequence of Actinomadura sp. 14C53.</title>
        <authorList>
            <person name="Saricaoglu S."/>
            <person name="Isik K."/>
        </authorList>
    </citation>
    <scope>NUCLEOTIDE SEQUENCE [LARGE SCALE GENOMIC DNA]</scope>
    <source>
        <strain evidence="1 2">14C53</strain>
    </source>
</reference>
<proteinExistence type="predicted"/>
<keyword evidence="2" id="KW-1185">Reference proteome</keyword>